<gene>
    <name evidence="1" type="ORF">BWK62_06140</name>
</gene>
<sequence>MSHIHKSINPITMKNFLIILLTFFFFTPKYAQIMEENETNQENFSLEGALAMFKNSTSLEDFEKAINEENNNINNLDLNNDGNTDYITVEDLVDGSNHIIVLSALLGDTEKQDIATLNIEKTGNEEAYIQIIGDEDLFDENTIVEPFDVYEKPIENKGPSFTDIIPTRVTINVWGWPCIRFIYAPGYRVWISPVRWSLYPRWWKPWHPMKHALFVTHIYKHRIHFHRTKTHLIRPHAKYLSRRKAKTAFIKTRRAEYNMRGKRHRR</sequence>
<dbReference type="Proteomes" id="UP000198034">
    <property type="component" value="Unassembled WGS sequence"/>
</dbReference>
<protein>
    <submittedName>
        <fullName evidence="1">Uncharacterized protein</fullName>
    </submittedName>
</protein>
<dbReference type="EMBL" id="MTCY01000013">
    <property type="protein sequence ID" value="OWP77954.1"/>
    <property type="molecule type" value="Genomic_DNA"/>
</dbReference>
<evidence type="ECO:0000313" key="2">
    <source>
        <dbReference type="Proteomes" id="UP000198034"/>
    </source>
</evidence>
<reference evidence="1 2" key="1">
    <citation type="journal article" date="2017" name="Infect. Genet. Evol.">
        <title>Comparative genome analysis of fish pathogen Flavobacterium columnare reveals extensive sequence diversity within the species.</title>
        <authorList>
            <person name="Kayansamruaj P."/>
            <person name="Dong H.T."/>
            <person name="Hirono I."/>
            <person name="Kondo H."/>
            <person name="Senapin S."/>
            <person name="Rodkhum C."/>
        </authorList>
    </citation>
    <scope>NUCLEOTIDE SEQUENCE [LARGE SCALE GENOMIC DNA]</scope>
    <source>
        <strain evidence="1 2">1214</strain>
    </source>
</reference>
<name>A0A246GD97_9FLAO</name>
<proteinExistence type="predicted"/>
<dbReference type="AlphaFoldDB" id="A0A246GD97"/>
<organism evidence="1 2">
    <name type="scientific">Flavobacterium columnare</name>
    <dbReference type="NCBI Taxonomy" id="996"/>
    <lineage>
        <taxon>Bacteria</taxon>
        <taxon>Pseudomonadati</taxon>
        <taxon>Bacteroidota</taxon>
        <taxon>Flavobacteriia</taxon>
        <taxon>Flavobacteriales</taxon>
        <taxon>Flavobacteriaceae</taxon>
        <taxon>Flavobacterium</taxon>
    </lineage>
</organism>
<comment type="caution">
    <text evidence="1">The sequence shown here is derived from an EMBL/GenBank/DDBJ whole genome shotgun (WGS) entry which is preliminary data.</text>
</comment>
<evidence type="ECO:0000313" key="1">
    <source>
        <dbReference type="EMBL" id="OWP77954.1"/>
    </source>
</evidence>
<accession>A0A246GD97</accession>